<dbReference type="RefSeq" id="WP_228850053.1">
    <property type="nucleotide sequence ID" value="NZ_JADCKQ010000018.1"/>
</dbReference>
<dbReference type="SUPFAM" id="SSF56935">
    <property type="entry name" value="Porins"/>
    <property type="match status" value="1"/>
</dbReference>
<protein>
    <recommendedName>
        <fullName evidence="4">Porin</fullName>
    </recommendedName>
</protein>
<proteinExistence type="predicted"/>
<feature type="chain" id="PRO_5035152529" description="Porin" evidence="1">
    <location>
        <begin position="25"/>
        <end position="377"/>
    </location>
</feature>
<evidence type="ECO:0000313" key="3">
    <source>
        <dbReference type="Proteomes" id="UP000640583"/>
    </source>
</evidence>
<dbReference type="Proteomes" id="UP000640583">
    <property type="component" value="Unassembled WGS sequence"/>
</dbReference>
<gene>
    <name evidence="2" type="ORF">H1D41_17030</name>
</gene>
<organism evidence="2 3">
    <name type="scientific">Halocynthiibacter styelae</name>
    <dbReference type="NCBI Taxonomy" id="2761955"/>
    <lineage>
        <taxon>Bacteria</taxon>
        <taxon>Pseudomonadati</taxon>
        <taxon>Pseudomonadota</taxon>
        <taxon>Alphaproteobacteria</taxon>
        <taxon>Rhodobacterales</taxon>
        <taxon>Paracoccaceae</taxon>
        <taxon>Halocynthiibacter</taxon>
    </lineage>
</organism>
<feature type="signal peptide" evidence="1">
    <location>
        <begin position="1"/>
        <end position="24"/>
    </location>
</feature>
<name>A0A8J7J0U0_9RHOB</name>
<dbReference type="InterPro" id="IPR023614">
    <property type="entry name" value="Porin_dom_sf"/>
</dbReference>
<dbReference type="AlphaFoldDB" id="A0A8J7J0U0"/>
<reference evidence="2" key="1">
    <citation type="submission" date="2020-10" db="EMBL/GenBank/DDBJ databases">
        <title>Paenihalocynthiibacter styelae gen. nov., sp. nov., isolated from stalked sea squirt Styela clava.</title>
        <authorList>
            <person name="Kim Y.-O."/>
            <person name="Yoon J.-H."/>
        </authorList>
    </citation>
    <scope>NUCLEOTIDE SEQUENCE</scope>
    <source>
        <strain evidence="2">MYP1-1</strain>
    </source>
</reference>
<sequence length="377" mass="40073">MTMTRHTTLAASALALLIAAPAVADTAADLEHRVDELTARLAELENNRASGLSFGNGGTIDIYGYVKADFIQDLDADLGTTTFGLASLTPGFASDENFQAHALQSRLGVRGTAPSGIGDIGFQIEGDFFGGDDGGNFRLRHANATLGNWLVGQSWSNFMQLNAFPTTLDFQGPAGLTFARQTQVRYTHDFAQNLSASFSVEDAVFDSSDPVATASLDWANDRFSLRGAVLYGTLDTGSNDVDAWGASIGGTAQLWDGGLISATYTRGEAIAPYFQFGGSGFYDDGGTNDAVETEGASLGITHAINDKWSLGTAYGYRRDDAGVATGTRSLETVHFTVNYAPVENVNVGLEYFTGERELFDGSTADADRIQASVQFNF</sequence>
<keyword evidence="3" id="KW-1185">Reference proteome</keyword>
<dbReference type="InterPro" id="IPR045748">
    <property type="entry name" value="DcaP"/>
</dbReference>
<keyword evidence="1" id="KW-0732">Signal</keyword>
<dbReference type="Gene3D" id="2.40.160.10">
    <property type="entry name" value="Porin"/>
    <property type="match status" value="1"/>
</dbReference>
<accession>A0A8J7J0U0</accession>
<evidence type="ECO:0008006" key="4">
    <source>
        <dbReference type="Google" id="ProtNLM"/>
    </source>
</evidence>
<dbReference type="EMBL" id="JADCKQ010000018">
    <property type="protein sequence ID" value="MBI1495349.1"/>
    <property type="molecule type" value="Genomic_DNA"/>
</dbReference>
<dbReference type="Pfam" id="PF19577">
    <property type="entry name" value="DcaP"/>
    <property type="match status" value="1"/>
</dbReference>
<evidence type="ECO:0000256" key="1">
    <source>
        <dbReference type="SAM" id="SignalP"/>
    </source>
</evidence>
<comment type="caution">
    <text evidence="2">The sequence shown here is derived from an EMBL/GenBank/DDBJ whole genome shotgun (WGS) entry which is preliminary data.</text>
</comment>
<evidence type="ECO:0000313" key="2">
    <source>
        <dbReference type="EMBL" id="MBI1495349.1"/>
    </source>
</evidence>